<organism evidence="2 3">
    <name type="scientific">Sphaerosporella brunnea</name>
    <dbReference type="NCBI Taxonomy" id="1250544"/>
    <lineage>
        <taxon>Eukaryota</taxon>
        <taxon>Fungi</taxon>
        <taxon>Dikarya</taxon>
        <taxon>Ascomycota</taxon>
        <taxon>Pezizomycotina</taxon>
        <taxon>Pezizomycetes</taxon>
        <taxon>Pezizales</taxon>
        <taxon>Pyronemataceae</taxon>
        <taxon>Sphaerosporella</taxon>
    </lineage>
</organism>
<dbReference type="InParanoid" id="A0A5J5EC53"/>
<name>A0A5J5EC53_9PEZI</name>
<dbReference type="AlphaFoldDB" id="A0A5J5EC53"/>
<feature type="region of interest" description="Disordered" evidence="1">
    <location>
        <begin position="1"/>
        <end position="38"/>
    </location>
</feature>
<evidence type="ECO:0000256" key="1">
    <source>
        <dbReference type="SAM" id="MobiDB-lite"/>
    </source>
</evidence>
<evidence type="ECO:0000313" key="2">
    <source>
        <dbReference type="EMBL" id="KAA8892934.1"/>
    </source>
</evidence>
<feature type="compositionally biased region" description="Basic and acidic residues" evidence="1">
    <location>
        <begin position="1"/>
        <end position="14"/>
    </location>
</feature>
<dbReference type="Proteomes" id="UP000326924">
    <property type="component" value="Unassembled WGS sequence"/>
</dbReference>
<dbReference type="EMBL" id="VXIS01000543">
    <property type="protein sequence ID" value="KAA8892934.1"/>
    <property type="molecule type" value="Genomic_DNA"/>
</dbReference>
<proteinExistence type="predicted"/>
<protein>
    <submittedName>
        <fullName evidence="2">Uncharacterized protein</fullName>
    </submittedName>
</protein>
<reference evidence="2 3" key="1">
    <citation type="submission" date="2019-09" db="EMBL/GenBank/DDBJ databases">
        <title>Draft genome of the ectomycorrhizal ascomycete Sphaerosporella brunnea.</title>
        <authorList>
            <consortium name="DOE Joint Genome Institute"/>
            <person name="Benucci G.M."/>
            <person name="Marozzi G."/>
            <person name="Antonielli L."/>
            <person name="Sanchez S."/>
            <person name="Marco P."/>
            <person name="Wang X."/>
            <person name="Falini L.B."/>
            <person name="Barry K."/>
            <person name="Haridas S."/>
            <person name="Lipzen A."/>
            <person name="Labutti K."/>
            <person name="Grigoriev I.V."/>
            <person name="Murat C."/>
            <person name="Martin F."/>
            <person name="Albertini E."/>
            <person name="Donnini D."/>
            <person name="Bonito G."/>
        </authorList>
    </citation>
    <scope>NUCLEOTIDE SEQUENCE [LARGE SCALE GENOMIC DNA]</scope>
    <source>
        <strain evidence="2 3">Sb_GMNB300</strain>
    </source>
</reference>
<keyword evidence="3" id="KW-1185">Reference proteome</keyword>
<evidence type="ECO:0000313" key="3">
    <source>
        <dbReference type="Proteomes" id="UP000326924"/>
    </source>
</evidence>
<comment type="caution">
    <text evidence="2">The sequence shown here is derived from an EMBL/GenBank/DDBJ whole genome shotgun (WGS) entry which is preliminary data.</text>
</comment>
<sequence>MAQGKEKEDSEIQRRFMFAHPSQKRRAGLEAADGEGEKSGNAEVVVFDVDATNKEVAWASAQSRKRREIKKAASVSTADAYGDGLIAVEEAKFQELRQEIAPDREDATRHRELMQSQRIEDQAQVEMQRAEDLERMERQIELKTRQGARLFQRN</sequence>
<accession>A0A5J5EC53</accession>
<gene>
    <name evidence="2" type="ORF">FN846DRAFT_914673</name>
</gene>